<dbReference type="EMBL" id="AOJE01000021">
    <property type="protein sequence ID" value="ELZ40997.1"/>
    <property type="molecule type" value="Genomic_DNA"/>
</dbReference>
<name>M0E249_9EURY</name>
<keyword evidence="2" id="KW-1185">Reference proteome</keyword>
<comment type="caution">
    <text evidence="1">The sequence shown here is derived from an EMBL/GenBank/DDBJ whole genome shotgun (WGS) entry which is preliminary data.</text>
</comment>
<accession>M0E249</accession>
<protein>
    <submittedName>
        <fullName evidence="1">Uncharacterized protein</fullName>
    </submittedName>
</protein>
<dbReference type="Proteomes" id="UP000011514">
    <property type="component" value="Unassembled WGS sequence"/>
</dbReference>
<reference evidence="1 2" key="1">
    <citation type="journal article" date="2014" name="PLoS Genet.">
        <title>Phylogenetically driven sequencing of extremely halophilic archaea reveals strategies for static and dynamic osmo-response.</title>
        <authorList>
            <person name="Becker E.A."/>
            <person name="Seitzer P.M."/>
            <person name="Tritt A."/>
            <person name="Larsen D."/>
            <person name="Krusor M."/>
            <person name="Yao A.I."/>
            <person name="Wu D."/>
            <person name="Madern D."/>
            <person name="Eisen J.A."/>
            <person name="Darling A.E."/>
            <person name="Facciotti M.T."/>
        </authorList>
    </citation>
    <scope>NUCLEOTIDE SEQUENCE [LARGE SCALE GENOMIC DNA]</scope>
    <source>
        <strain evidence="1 2">DSM 1137</strain>
    </source>
</reference>
<sequence>MNEIVPSFLHVHQFAVVTVTQNLNVTQFLQTLCVTHTANQFRGSIEASLLSEEFVKDGFGGEFFDECRCKQEV</sequence>
<dbReference type="AlphaFoldDB" id="M0E249"/>
<evidence type="ECO:0000313" key="2">
    <source>
        <dbReference type="Proteomes" id="UP000011514"/>
    </source>
</evidence>
<proteinExistence type="predicted"/>
<evidence type="ECO:0000313" key="1">
    <source>
        <dbReference type="EMBL" id="ELZ40997.1"/>
    </source>
</evidence>
<organism evidence="1 2">
    <name type="scientific">Halorubrum saccharovorum DSM 1137</name>
    <dbReference type="NCBI Taxonomy" id="1227484"/>
    <lineage>
        <taxon>Archaea</taxon>
        <taxon>Methanobacteriati</taxon>
        <taxon>Methanobacteriota</taxon>
        <taxon>Stenosarchaea group</taxon>
        <taxon>Halobacteria</taxon>
        <taxon>Halobacteriales</taxon>
        <taxon>Haloferacaceae</taxon>
        <taxon>Halorubrum</taxon>
    </lineage>
</organism>
<gene>
    <name evidence="1" type="ORF">C471_07435</name>
</gene>